<name>A0A183D495_9BILA</name>
<dbReference type="Proteomes" id="UP000271098">
    <property type="component" value="Unassembled WGS sequence"/>
</dbReference>
<keyword evidence="2" id="KW-1185">Reference proteome</keyword>
<evidence type="ECO:0000313" key="1">
    <source>
        <dbReference type="EMBL" id="VDK39942.1"/>
    </source>
</evidence>
<evidence type="ECO:0000313" key="3">
    <source>
        <dbReference type="WBParaSite" id="GPUH_0000354201-mRNA-1"/>
    </source>
</evidence>
<proteinExistence type="predicted"/>
<dbReference type="WBParaSite" id="GPUH_0000354201-mRNA-1">
    <property type="protein sequence ID" value="GPUH_0000354201-mRNA-1"/>
    <property type="gene ID" value="GPUH_0000354201"/>
</dbReference>
<protein>
    <submittedName>
        <fullName evidence="3">Dynein light chain</fullName>
    </submittedName>
</protein>
<dbReference type="EMBL" id="UYRT01006130">
    <property type="protein sequence ID" value="VDK39942.1"/>
    <property type="molecule type" value="Genomic_DNA"/>
</dbReference>
<reference evidence="1 2" key="2">
    <citation type="submission" date="2018-11" db="EMBL/GenBank/DDBJ databases">
        <authorList>
            <consortium name="Pathogen Informatics"/>
        </authorList>
    </citation>
    <scope>NUCLEOTIDE SEQUENCE [LARGE SCALE GENOMIC DNA]</scope>
</reference>
<dbReference type="AlphaFoldDB" id="A0A183D495"/>
<reference evidence="3" key="1">
    <citation type="submission" date="2016-06" db="UniProtKB">
        <authorList>
            <consortium name="WormBaseParasite"/>
        </authorList>
    </citation>
    <scope>IDENTIFICATION</scope>
</reference>
<evidence type="ECO:0000313" key="2">
    <source>
        <dbReference type="Proteomes" id="UP000271098"/>
    </source>
</evidence>
<organism evidence="3">
    <name type="scientific">Gongylonema pulchrum</name>
    <dbReference type="NCBI Taxonomy" id="637853"/>
    <lineage>
        <taxon>Eukaryota</taxon>
        <taxon>Metazoa</taxon>
        <taxon>Ecdysozoa</taxon>
        <taxon>Nematoda</taxon>
        <taxon>Chromadorea</taxon>
        <taxon>Rhabditida</taxon>
        <taxon>Spirurina</taxon>
        <taxon>Spiruromorpha</taxon>
        <taxon>Spiruroidea</taxon>
        <taxon>Gongylonematidae</taxon>
        <taxon>Gongylonema</taxon>
    </lineage>
</organism>
<sequence>MGCINGVLFEPNIEKMLSRMEKGTQIALFSLAICSHDLNFLQEDSGGSRETNLKQNTHEIPNCFGECEMDLVELTFQKAFVETCYEYVVFRLAQSTASSTDNILIVGDHSTSKTTILHILAQKLLRSQWAVYSECLCCTDWKGKSSVAISFRVLSLVYLL</sequence>
<accession>A0A183D495</accession>
<gene>
    <name evidence="1" type="ORF">GPUH_LOCUS3536</name>
</gene>